<dbReference type="InterPro" id="IPR008936">
    <property type="entry name" value="Rho_GTPase_activation_prot"/>
</dbReference>
<dbReference type="SMART" id="SM00239">
    <property type="entry name" value="C2"/>
    <property type="match status" value="1"/>
</dbReference>
<dbReference type="AlphaFoldDB" id="A0A8X8BVF5"/>
<dbReference type="SUPFAM" id="SSF49562">
    <property type="entry name" value="C2 domain (Calcium/lipid-binding domain, CaLB)"/>
    <property type="match status" value="1"/>
</dbReference>
<evidence type="ECO:0000259" key="2">
    <source>
        <dbReference type="PROSITE" id="PS50004"/>
    </source>
</evidence>
<comment type="caution">
    <text evidence="4">The sequence shown here is derived from an EMBL/GenBank/DDBJ whole genome shotgun (WGS) entry which is preliminary data.</text>
</comment>
<dbReference type="PANTHER" id="PTHR23182">
    <property type="entry name" value="BREAKPOINT CLUSTER REGION PROTEIN BCR"/>
    <property type="match status" value="1"/>
</dbReference>
<dbReference type="Pfam" id="PF00620">
    <property type="entry name" value="RhoGAP"/>
    <property type="match status" value="1"/>
</dbReference>
<dbReference type="InterPro" id="IPR035892">
    <property type="entry name" value="C2_domain_sf"/>
</dbReference>
<dbReference type="Pfam" id="PF00168">
    <property type="entry name" value="C2"/>
    <property type="match status" value="1"/>
</dbReference>
<sequence length="488" mass="55212">MAARSCECIYTHSEVKAFRGWPGVKKGSKEAKKNIRDRLIFCKREEKVSATISPVSCQQSSKILAMRTSDRAKKKLLEYESWMLTHSPTVPLELHSRYGKSHTLLLSSLYELYEWKDCIEKLTGESFEKISVDLLKLTSSCVKLRSVHHPPSSSFIEENTDKGLCGTLSVMVHSATGYQKPANTYISLELDSFGYFENRGQTRVLMDVSEPIWEEEFSLEVDGAHCLRLLCIQQQETGESLIEDKILGKTQIQVSVSLKYSAHGLQPPGSSCTDQSDVFGVLLGITAEREGVLVPNIVRYCVEEIDRRGLEEVGIYRISGIATEIQALRTAFNTNLQDAITRLKTVDVNAVSGTLKLYFRELPEPLIPPEFFQPLARGLEIADKEKKEYSMIELLQEIPDANRNTFLFLVQHLKRVSEKKDVNKMTIHNLATVFGPSLLRPPKDSQSDAVDISQEVVVQVQVVFYYLLYNNLPAPQTRRKTYTESEET</sequence>
<dbReference type="PROSITE" id="PS50238">
    <property type="entry name" value="RHOGAP"/>
    <property type="match status" value="1"/>
</dbReference>
<dbReference type="GO" id="GO:0007165">
    <property type="term" value="P:signal transduction"/>
    <property type="evidence" value="ECO:0007669"/>
    <property type="project" value="InterPro"/>
</dbReference>
<reference evidence="4 5" key="1">
    <citation type="journal article" date="2021" name="Cell">
        <title>Tracing the genetic footprints of vertebrate landing in non-teleost ray-finned fishes.</title>
        <authorList>
            <person name="Bi X."/>
            <person name="Wang K."/>
            <person name="Yang L."/>
            <person name="Pan H."/>
            <person name="Jiang H."/>
            <person name="Wei Q."/>
            <person name="Fang M."/>
            <person name="Yu H."/>
            <person name="Zhu C."/>
            <person name="Cai Y."/>
            <person name="He Y."/>
            <person name="Gan X."/>
            <person name="Zeng H."/>
            <person name="Yu D."/>
            <person name="Zhu Y."/>
            <person name="Jiang H."/>
            <person name="Qiu Q."/>
            <person name="Yang H."/>
            <person name="Zhang Y.E."/>
            <person name="Wang W."/>
            <person name="Zhu M."/>
            <person name="He S."/>
            <person name="Zhang G."/>
        </authorList>
    </citation>
    <scope>NUCLEOTIDE SEQUENCE [LARGE SCALE GENOMIC DNA]</scope>
    <source>
        <strain evidence="4">Bchr_013</strain>
    </source>
</reference>
<dbReference type="PROSITE" id="PS50004">
    <property type="entry name" value="C2"/>
    <property type="match status" value="1"/>
</dbReference>
<dbReference type="SUPFAM" id="SSF48350">
    <property type="entry name" value="GTPase activation domain, GAP"/>
    <property type="match status" value="1"/>
</dbReference>
<protein>
    <submittedName>
        <fullName evidence="4">ABR protein</fullName>
    </submittedName>
</protein>
<evidence type="ECO:0000256" key="1">
    <source>
        <dbReference type="ARBA" id="ARBA00022658"/>
    </source>
</evidence>
<feature type="non-terminal residue" evidence="4">
    <location>
        <position position="1"/>
    </location>
</feature>
<dbReference type="InterPro" id="IPR037769">
    <property type="entry name" value="Abr/Bcr"/>
</dbReference>
<name>A0A8X8BVF5_POLSE</name>
<evidence type="ECO:0000259" key="3">
    <source>
        <dbReference type="PROSITE" id="PS50238"/>
    </source>
</evidence>
<organism evidence="4 5">
    <name type="scientific">Polypterus senegalus</name>
    <name type="common">Senegal bichir</name>
    <dbReference type="NCBI Taxonomy" id="55291"/>
    <lineage>
        <taxon>Eukaryota</taxon>
        <taxon>Metazoa</taxon>
        <taxon>Chordata</taxon>
        <taxon>Craniata</taxon>
        <taxon>Vertebrata</taxon>
        <taxon>Euteleostomi</taxon>
        <taxon>Actinopterygii</taxon>
        <taxon>Polypteriformes</taxon>
        <taxon>Polypteridae</taxon>
        <taxon>Polypterus</taxon>
    </lineage>
</organism>
<dbReference type="InterPro" id="IPR000008">
    <property type="entry name" value="C2_dom"/>
</dbReference>
<keyword evidence="1" id="KW-0344">Guanine-nucleotide releasing factor</keyword>
<evidence type="ECO:0000313" key="4">
    <source>
        <dbReference type="EMBL" id="KAG2467686.1"/>
    </source>
</evidence>
<dbReference type="GO" id="GO:0005085">
    <property type="term" value="F:guanyl-nucleotide exchange factor activity"/>
    <property type="evidence" value="ECO:0007669"/>
    <property type="project" value="UniProtKB-KW"/>
</dbReference>
<dbReference type="GO" id="GO:0005096">
    <property type="term" value="F:GTPase activator activity"/>
    <property type="evidence" value="ECO:0007669"/>
    <property type="project" value="InterPro"/>
</dbReference>
<feature type="non-terminal residue" evidence="4">
    <location>
        <position position="488"/>
    </location>
</feature>
<proteinExistence type="predicted"/>
<dbReference type="GO" id="GO:0016020">
    <property type="term" value="C:membrane"/>
    <property type="evidence" value="ECO:0007669"/>
    <property type="project" value="TreeGrafter"/>
</dbReference>
<dbReference type="InterPro" id="IPR000198">
    <property type="entry name" value="RhoGAP_dom"/>
</dbReference>
<accession>A0A8X8BVF5</accession>
<keyword evidence="5" id="KW-1185">Reference proteome</keyword>
<feature type="domain" description="C2" evidence="2">
    <location>
        <begin position="149"/>
        <end position="268"/>
    </location>
</feature>
<dbReference type="PANTHER" id="PTHR23182:SF6">
    <property type="entry name" value="ACTIVE BREAKPOINT CLUSTER REGION-RELATED PROTEIN-LIKE"/>
    <property type="match status" value="1"/>
</dbReference>
<dbReference type="Gene3D" id="2.60.40.150">
    <property type="entry name" value="C2 domain"/>
    <property type="match status" value="1"/>
</dbReference>
<dbReference type="Proteomes" id="UP000886611">
    <property type="component" value="Unassembled WGS sequence"/>
</dbReference>
<feature type="domain" description="Rho-GAP" evidence="3">
    <location>
        <begin position="281"/>
        <end position="464"/>
    </location>
</feature>
<dbReference type="Gene3D" id="1.10.555.10">
    <property type="entry name" value="Rho GTPase activation protein"/>
    <property type="match status" value="1"/>
</dbReference>
<dbReference type="EMBL" id="JAATIS010000485">
    <property type="protein sequence ID" value="KAG2467686.1"/>
    <property type="molecule type" value="Genomic_DNA"/>
</dbReference>
<dbReference type="SMART" id="SM00324">
    <property type="entry name" value="RhoGAP"/>
    <property type="match status" value="1"/>
</dbReference>
<gene>
    <name evidence="4" type="primary">Abr_0</name>
    <name evidence="4" type="ORF">GTO96_0014391</name>
</gene>
<evidence type="ECO:0000313" key="5">
    <source>
        <dbReference type="Proteomes" id="UP000886611"/>
    </source>
</evidence>